<reference evidence="2" key="1">
    <citation type="submission" date="2016-10" db="EMBL/GenBank/DDBJ databases">
        <authorList>
            <person name="Varghese N."/>
            <person name="Submissions S."/>
        </authorList>
    </citation>
    <scope>NUCLEOTIDE SEQUENCE [LARGE SCALE GENOMIC DNA]</scope>
    <source>
        <strain evidence="2">DSM 24740</strain>
    </source>
</reference>
<keyword evidence="2" id="KW-1185">Reference proteome</keyword>
<sequence length="577" mass="62230">MLAASGLSGQIDPPEFLCTRSDGSAEVLSWNNVSNTCGAYEATEIYMSTDPAGPFILQAEIFDPAATEYRDDNPSGELRYYFLRYRYDCPGETVGTSQTLDSAIPATPIIQYVSVEDGDIILDWMPSVSPEVIGYIVFEVTATTFVPLDTVFGVTDYRFTPAAGAAGPGSRSFRLVAIDPCGNDSAQGTIVTPLSLTGGGGTDCEEDVVLLPTSAVLSNYLPSTSLELFVSVNGNPFALAGIFPPNATEIRYQGANDGENLCFYVEAVLANDFGRARSTEYCQLVDFSQPIRDFALYGMELTDAGELQLTYADDRVQPATVTSQLLVTSPGGQTMIFPVSDPVFGTGGTIRLAAPFEQGETVGLRIADECGREVTTNRVMPVFLETTSLVPGQNLLNWTAFENNLPGQITYDIERAIVANEGAAAGAIYNSVAMDLTATTFSDDINGVDGVACYRVIARFQPEPLTSGQSFPFRSNVSCVLPLTEVFVPNVFSPVAHQDGNRVFRPLFSNLPQAEGYTLRVFDRWGGVLFETGDPSAGWTGEARGQRLPSGAYLYQLEYVSSDGFKRQRAGVVNLLR</sequence>
<proteinExistence type="predicted"/>
<evidence type="ECO:0000313" key="1">
    <source>
        <dbReference type="EMBL" id="SEP73181.1"/>
    </source>
</evidence>
<name>A0A1H9A9G1_9BACT</name>
<dbReference type="InParanoid" id="A0A1H9A9G1"/>
<protein>
    <submittedName>
        <fullName evidence="1">Gliding motility-associated C-terminal domain-containing protein</fullName>
    </submittedName>
</protein>
<accession>A0A1H9A9G1</accession>
<dbReference type="Pfam" id="PF13585">
    <property type="entry name" value="CHU_C"/>
    <property type="match status" value="1"/>
</dbReference>
<dbReference type="STRING" id="478744.SAMN05444359_1029"/>
<dbReference type="Proteomes" id="UP000199021">
    <property type="component" value="Unassembled WGS sequence"/>
</dbReference>
<organism evidence="1 2">
    <name type="scientific">Neolewinella agarilytica</name>
    <dbReference type="NCBI Taxonomy" id="478744"/>
    <lineage>
        <taxon>Bacteria</taxon>
        <taxon>Pseudomonadati</taxon>
        <taxon>Bacteroidota</taxon>
        <taxon>Saprospiria</taxon>
        <taxon>Saprospirales</taxon>
        <taxon>Lewinellaceae</taxon>
        <taxon>Neolewinella</taxon>
    </lineage>
</organism>
<gene>
    <name evidence="1" type="ORF">SAMN05444359_1029</name>
</gene>
<dbReference type="EMBL" id="FOFB01000002">
    <property type="protein sequence ID" value="SEP73181.1"/>
    <property type="molecule type" value="Genomic_DNA"/>
</dbReference>
<evidence type="ECO:0000313" key="2">
    <source>
        <dbReference type="Proteomes" id="UP000199021"/>
    </source>
</evidence>
<dbReference type="AlphaFoldDB" id="A0A1H9A9G1"/>